<dbReference type="PROSITE" id="PS00889">
    <property type="entry name" value="CNMP_BINDING_2"/>
    <property type="match status" value="1"/>
</dbReference>
<dbReference type="OrthoDB" id="9809206at2"/>
<comment type="caution">
    <text evidence="10">The sequence shown here is derived from an EMBL/GenBank/DDBJ whole genome shotgun (WGS) entry which is preliminary data.</text>
</comment>
<evidence type="ECO:0000313" key="10">
    <source>
        <dbReference type="EMBL" id="PSB24854.1"/>
    </source>
</evidence>
<dbReference type="Gene3D" id="1.10.287.1260">
    <property type="match status" value="1"/>
</dbReference>
<dbReference type="InterPro" id="IPR052702">
    <property type="entry name" value="MscS-like_channel"/>
</dbReference>
<dbReference type="InterPro" id="IPR049142">
    <property type="entry name" value="MS_channel_1st"/>
</dbReference>
<dbReference type="SMART" id="SM00100">
    <property type="entry name" value="cNMP"/>
    <property type="match status" value="1"/>
</dbReference>
<evidence type="ECO:0000313" key="11">
    <source>
        <dbReference type="Proteomes" id="UP000239576"/>
    </source>
</evidence>
<keyword evidence="3" id="KW-1003">Cell membrane</keyword>
<reference evidence="11" key="1">
    <citation type="submission" date="2018-02" db="EMBL/GenBank/DDBJ databases">
        <authorList>
            <person name="Moore K."/>
            <person name="Momper L."/>
        </authorList>
    </citation>
    <scope>NUCLEOTIDE SEQUENCE [LARGE SCALE GENOMIC DNA]</scope>
    <source>
        <strain evidence="11">ULC18</strain>
    </source>
</reference>
<accession>A0A2T1DWU4</accession>
<dbReference type="RefSeq" id="WP_106259667.1">
    <property type="nucleotide sequence ID" value="NZ_CAWNSW010000111.1"/>
</dbReference>
<dbReference type="InterPro" id="IPR014710">
    <property type="entry name" value="RmlC-like_jellyroll"/>
</dbReference>
<dbReference type="PROSITE" id="PS50042">
    <property type="entry name" value="CNMP_BINDING_3"/>
    <property type="match status" value="1"/>
</dbReference>
<feature type="region of interest" description="Disordered" evidence="7">
    <location>
        <begin position="301"/>
        <end position="322"/>
    </location>
</feature>
<dbReference type="EMBL" id="PVWK01000140">
    <property type="protein sequence ID" value="PSB24854.1"/>
    <property type="molecule type" value="Genomic_DNA"/>
</dbReference>
<dbReference type="InterPro" id="IPR006686">
    <property type="entry name" value="MscS_channel_CS"/>
</dbReference>
<dbReference type="Pfam" id="PF21088">
    <property type="entry name" value="MS_channel_1st"/>
    <property type="match status" value="1"/>
</dbReference>
<evidence type="ECO:0000256" key="6">
    <source>
        <dbReference type="ARBA" id="ARBA00023136"/>
    </source>
</evidence>
<evidence type="ECO:0000259" key="9">
    <source>
        <dbReference type="PROSITE" id="PS50042"/>
    </source>
</evidence>
<dbReference type="Pfam" id="PF00924">
    <property type="entry name" value="MS_channel_2nd"/>
    <property type="match status" value="1"/>
</dbReference>
<dbReference type="PROSITE" id="PS01246">
    <property type="entry name" value="UPF0003"/>
    <property type="match status" value="1"/>
</dbReference>
<dbReference type="InterPro" id="IPR006685">
    <property type="entry name" value="MscS_channel_2nd"/>
</dbReference>
<gene>
    <name evidence="10" type="ORF">C7B82_26005</name>
</gene>
<dbReference type="Pfam" id="PF00027">
    <property type="entry name" value="cNMP_binding"/>
    <property type="match status" value="1"/>
</dbReference>
<feature type="transmembrane region" description="Helical" evidence="8">
    <location>
        <begin position="74"/>
        <end position="93"/>
    </location>
</feature>
<dbReference type="PROSITE" id="PS00888">
    <property type="entry name" value="CNMP_BINDING_1"/>
    <property type="match status" value="1"/>
</dbReference>
<dbReference type="GO" id="GO:0055085">
    <property type="term" value="P:transmembrane transport"/>
    <property type="evidence" value="ECO:0007669"/>
    <property type="project" value="InterPro"/>
</dbReference>
<proteinExistence type="inferred from homology"/>
<evidence type="ECO:0000256" key="2">
    <source>
        <dbReference type="ARBA" id="ARBA00008017"/>
    </source>
</evidence>
<feature type="compositionally biased region" description="Basic and acidic residues" evidence="7">
    <location>
        <begin position="301"/>
        <end position="315"/>
    </location>
</feature>
<feature type="transmembrane region" description="Helical" evidence="8">
    <location>
        <begin position="99"/>
        <end position="117"/>
    </location>
</feature>
<evidence type="ECO:0000256" key="7">
    <source>
        <dbReference type="SAM" id="MobiDB-lite"/>
    </source>
</evidence>
<dbReference type="SUPFAM" id="SSF51206">
    <property type="entry name" value="cAMP-binding domain-like"/>
    <property type="match status" value="1"/>
</dbReference>
<dbReference type="InterPro" id="IPR023408">
    <property type="entry name" value="MscS_beta-dom_sf"/>
</dbReference>
<name>A0A2T1DWU4_9CYAN</name>
<feature type="transmembrane region" description="Helical" evidence="8">
    <location>
        <begin position="31"/>
        <end position="53"/>
    </location>
</feature>
<keyword evidence="11" id="KW-1185">Reference proteome</keyword>
<dbReference type="InterPro" id="IPR011014">
    <property type="entry name" value="MscS_channel_TM-2"/>
</dbReference>
<dbReference type="Gene3D" id="2.60.120.10">
    <property type="entry name" value="Jelly Rolls"/>
    <property type="match status" value="1"/>
</dbReference>
<dbReference type="SUPFAM" id="SSF50182">
    <property type="entry name" value="Sm-like ribonucleoproteins"/>
    <property type="match status" value="1"/>
</dbReference>
<dbReference type="PRINTS" id="PR00103">
    <property type="entry name" value="CAMPKINASE"/>
</dbReference>
<keyword evidence="5 8" id="KW-1133">Transmembrane helix</keyword>
<feature type="domain" description="Cyclic nucleotide-binding" evidence="9">
    <location>
        <begin position="337"/>
        <end position="454"/>
    </location>
</feature>
<evidence type="ECO:0000256" key="8">
    <source>
        <dbReference type="SAM" id="Phobius"/>
    </source>
</evidence>
<dbReference type="AlphaFoldDB" id="A0A2T1DWU4"/>
<dbReference type="InterPro" id="IPR018488">
    <property type="entry name" value="cNMP-bd_CS"/>
</dbReference>
<dbReference type="PANTHER" id="PTHR30347:SF1">
    <property type="entry name" value="MECHANOSENSITIVE CHANNEL MSCK"/>
    <property type="match status" value="1"/>
</dbReference>
<dbReference type="InterPro" id="IPR000595">
    <property type="entry name" value="cNMP-bd_dom"/>
</dbReference>
<dbReference type="SUPFAM" id="SSF82689">
    <property type="entry name" value="Mechanosensitive channel protein MscS (YggB), C-terminal domain"/>
    <property type="match status" value="1"/>
</dbReference>
<comment type="subcellular location">
    <subcellularLocation>
        <location evidence="1">Cell membrane</location>
        <topology evidence="1">Multi-pass membrane protein</topology>
    </subcellularLocation>
</comment>
<dbReference type="Proteomes" id="UP000239576">
    <property type="component" value="Unassembled WGS sequence"/>
</dbReference>
<sequence length="486" mass="54715">MNWLLNGIQTTFAELMRLFATPMFEVGNNRYSLSLIVTLVIISVAVFWVSRSLSNLINRRLLVRLGLDRGSREVVATFIRYLLTAIGFVIVLQTAGVNLSSLTLFAGVLGIGLGFGLQNLASNFISGITLLIEQPIRVGDFIEIDKLLGTVENISIRSTTVRTLDGVFVIVPNIRFVENNIINWSYRDPRCRLHVPIGVAQGSDTLIVTEALLAAARKDSKVLTDPSPRVWFKGFSDSAMLFELLVWTNEPTESEPIKSALYFGIDRELHHRGIEVPFPQHDLNIRNIGDVLQLFHPDSERATGNGKHLEGDVGSRKPAPKAPNNLTLRDMLRRIAYFEQCTDEELLQLIEYGYRQLFPTEQIVCEEGTPGESFYIILKGSVEIFSKQAEQYIATLNEGEFFGEMSLLMGIPRSATVRTLEDTVLFVIERNDLQKLLEDHRGLADQIAHKLMERQQTLRAMGLLSELSEETPLLKIRKRLQTLFGI</sequence>
<dbReference type="Gene3D" id="2.30.30.60">
    <property type="match status" value="1"/>
</dbReference>
<dbReference type="PANTHER" id="PTHR30347">
    <property type="entry name" value="POTASSIUM CHANNEL RELATED"/>
    <property type="match status" value="1"/>
</dbReference>
<keyword evidence="6 8" id="KW-0472">Membrane</keyword>
<dbReference type="SUPFAM" id="SSF82861">
    <property type="entry name" value="Mechanosensitive channel protein MscS (YggB), transmembrane region"/>
    <property type="match status" value="1"/>
</dbReference>
<reference evidence="10 11" key="2">
    <citation type="submission" date="2018-03" db="EMBL/GenBank/DDBJ databases">
        <title>The ancient ancestry and fast evolution of plastids.</title>
        <authorList>
            <person name="Moore K.R."/>
            <person name="Magnabosco C."/>
            <person name="Momper L."/>
            <person name="Gold D.A."/>
            <person name="Bosak T."/>
            <person name="Fournier G.P."/>
        </authorList>
    </citation>
    <scope>NUCLEOTIDE SEQUENCE [LARGE SCALE GENOMIC DNA]</scope>
    <source>
        <strain evidence="10 11">ULC18</strain>
    </source>
</reference>
<organism evidence="10 11">
    <name type="scientific">Stenomitos frigidus ULC18</name>
    <dbReference type="NCBI Taxonomy" id="2107698"/>
    <lineage>
        <taxon>Bacteria</taxon>
        <taxon>Bacillati</taxon>
        <taxon>Cyanobacteriota</taxon>
        <taxon>Cyanophyceae</taxon>
        <taxon>Leptolyngbyales</taxon>
        <taxon>Leptolyngbyaceae</taxon>
        <taxon>Stenomitos</taxon>
    </lineage>
</organism>
<evidence type="ECO:0000256" key="3">
    <source>
        <dbReference type="ARBA" id="ARBA00022475"/>
    </source>
</evidence>
<dbReference type="InterPro" id="IPR018490">
    <property type="entry name" value="cNMP-bd_dom_sf"/>
</dbReference>
<evidence type="ECO:0000256" key="4">
    <source>
        <dbReference type="ARBA" id="ARBA00022692"/>
    </source>
</evidence>
<dbReference type="InterPro" id="IPR049278">
    <property type="entry name" value="MS_channel_C"/>
</dbReference>
<dbReference type="GO" id="GO:0005886">
    <property type="term" value="C:plasma membrane"/>
    <property type="evidence" value="ECO:0007669"/>
    <property type="project" value="UniProtKB-SubCell"/>
</dbReference>
<dbReference type="InterPro" id="IPR010920">
    <property type="entry name" value="LSM_dom_sf"/>
</dbReference>
<evidence type="ECO:0000256" key="5">
    <source>
        <dbReference type="ARBA" id="ARBA00022989"/>
    </source>
</evidence>
<dbReference type="Gene3D" id="3.30.70.100">
    <property type="match status" value="1"/>
</dbReference>
<dbReference type="InterPro" id="IPR011066">
    <property type="entry name" value="MscS_channel_C_sf"/>
</dbReference>
<evidence type="ECO:0000256" key="1">
    <source>
        <dbReference type="ARBA" id="ARBA00004651"/>
    </source>
</evidence>
<dbReference type="CDD" id="cd00038">
    <property type="entry name" value="CAP_ED"/>
    <property type="match status" value="1"/>
</dbReference>
<comment type="similarity">
    <text evidence="2">Belongs to the MscS (TC 1.A.23) family.</text>
</comment>
<protein>
    <recommendedName>
        <fullName evidence="9">Cyclic nucleotide-binding domain-containing protein</fullName>
    </recommendedName>
</protein>
<dbReference type="Pfam" id="PF21082">
    <property type="entry name" value="MS_channel_3rd"/>
    <property type="match status" value="1"/>
</dbReference>
<keyword evidence="4 8" id="KW-0812">Transmembrane</keyword>